<dbReference type="GO" id="GO:0016020">
    <property type="term" value="C:membrane"/>
    <property type="evidence" value="ECO:0007669"/>
    <property type="project" value="UniProtKB-SubCell"/>
</dbReference>
<dbReference type="CDD" id="cd02520">
    <property type="entry name" value="Glucosylceramide_synthase"/>
    <property type="match status" value="1"/>
</dbReference>
<protein>
    <submittedName>
        <fullName evidence="10">Glycosyltransferase</fullName>
    </submittedName>
</protein>
<dbReference type="EMBL" id="WNKV01000002">
    <property type="protein sequence ID" value="MTW15321.1"/>
    <property type="molecule type" value="Genomic_DNA"/>
</dbReference>
<comment type="subcellular location">
    <subcellularLocation>
        <location evidence="1">Membrane</location>
        <topology evidence="1">Multi-pass membrane protein</topology>
    </subcellularLocation>
</comment>
<proteinExistence type="predicted"/>
<feature type="transmembrane region" description="Helical" evidence="9">
    <location>
        <begin position="6"/>
        <end position="27"/>
    </location>
</feature>
<keyword evidence="7 9" id="KW-1133">Transmembrane helix</keyword>
<keyword evidence="8 9" id="KW-0472">Membrane</keyword>
<dbReference type="PANTHER" id="PTHR12726">
    <property type="entry name" value="CERAMIDE GLUCOSYLTRANSFERASE"/>
    <property type="match status" value="1"/>
</dbReference>
<dbReference type="SUPFAM" id="SSF53448">
    <property type="entry name" value="Nucleotide-diphospho-sugar transferases"/>
    <property type="match status" value="1"/>
</dbReference>
<reference evidence="10 11" key="1">
    <citation type="submission" date="2019-11" db="EMBL/GenBank/DDBJ databases">
        <title>Whole-genome sequence of Rhodoplanes serenus DSM 18633, type strain.</title>
        <authorList>
            <person name="Kyndt J.A."/>
            <person name="Meyer T.E."/>
        </authorList>
    </citation>
    <scope>NUCLEOTIDE SEQUENCE [LARGE SCALE GENOMIC DNA]</scope>
    <source>
        <strain evidence="10 11">DSM 18633</strain>
    </source>
</reference>
<dbReference type="RefSeq" id="WP_155478612.1">
    <property type="nucleotide sequence ID" value="NZ_WNKV01000002.1"/>
</dbReference>
<dbReference type="AlphaFoldDB" id="A0A9X4XJG8"/>
<dbReference type="Gene3D" id="3.90.550.10">
    <property type="entry name" value="Spore Coat Polysaccharide Biosynthesis Protein SpsA, Chain A"/>
    <property type="match status" value="1"/>
</dbReference>
<dbReference type="GO" id="GO:0006679">
    <property type="term" value="P:glucosylceramide biosynthetic process"/>
    <property type="evidence" value="ECO:0007669"/>
    <property type="project" value="TreeGrafter"/>
</dbReference>
<evidence type="ECO:0000256" key="4">
    <source>
        <dbReference type="ARBA" id="ARBA00022676"/>
    </source>
</evidence>
<evidence type="ECO:0000256" key="2">
    <source>
        <dbReference type="ARBA" id="ARBA00004760"/>
    </source>
</evidence>
<evidence type="ECO:0000256" key="6">
    <source>
        <dbReference type="ARBA" id="ARBA00022692"/>
    </source>
</evidence>
<organism evidence="10 11">
    <name type="scientific">Rhodoplanes serenus</name>
    <dbReference type="NCBI Taxonomy" id="200615"/>
    <lineage>
        <taxon>Bacteria</taxon>
        <taxon>Pseudomonadati</taxon>
        <taxon>Pseudomonadota</taxon>
        <taxon>Alphaproteobacteria</taxon>
        <taxon>Hyphomicrobiales</taxon>
        <taxon>Nitrobacteraceae</taxon>
        <taxon>Rhodoplanes</taxon>
    </lineage>
</organism>
<dbReference type="PANTHER" id="PTHR12726:SF0">
    <property type="entry name" value="CERAMIDE GLUCOSYLTRANSFERASE"/>
    <property type="match status" value="1"/>
</dbReference>
<evidence type="ECO:0000256" key="9">
    <source>
        <dbReference type="SAM" id="Phobius"/>
    </source>
</evidence>
<evidence type="ECO:0000256" key="8">
    <source>
        <dbReference type="ARBA" id="ARBA00023136"/>
    </source>
</evidence>
<evidence type="ECO:0000313" key="10">
    <source>
        <dbReference type="EMBL" id="MTW15321.1"/>
    </source>
</evidence>
<accession>A0A9X4XJG8</accession>
<dbReference type="GO" id="GO:0008120">
    <property type="term" value="F:ceramide glucosyltransferase activity"/>
    <property type="evidence" value="ECO:0007669"/>
    <property type="project" value="TreeGrafter"/>
</dbReference>
<comment type="pathway">
    <text evidence="2">Lipid metabolism; sphingolipid metabolism.</text>
</comment>
<name>A0A9X4XJG8_9BRAD</name>
<evidence type="ECO:0000256" key="7">
    <source>
        <dbReference type="ARBA" id="ARBA00022989"/>
    </source>
</evidence>
<keyword evidence="5" id="KW-0808">Transferase</keyword>
<comment type="pathway">
    <text evidence="3">Sphingolipid metabolism.</text>
</comment>
<keyword evidence="6 9" id="KW-0812">Transmembrane</keyword>
<evidence type="ECO:0000313" key="11">
    <source>
        <dbReference type="Proteomes" id="UP000438991"/>
    </source>
</evidence>
<feature type="transmembrane region" description="Helical" evidence="9">
    <location>
        <begin position="297"/>
        <end position="318"/>
    </location>
</feature>
<evidence type="ECO:0000256" key="5">
    <source>
        <dbReference type="ARBA" id="ARBA00022679"/>
    </source>
</evidence>
<dbReference type="Pfam" id="PF13506">
    <property type="entry name" value="Glyco_transf_21"/>
    <property type="match status" value="2"/>
</dbReference>
<feature type="transmembrane region" description="Helical" evidence="9">
    <location>
        <begin position="324"/>
        <end position="343"/>
    </location>
</feature>
<evidence type="ECO:0000256" key="1">
    <source>
        <dbReference type="ARBA" id="ARBA00004141"/>
    </source>
</evidence>
<dbReference type="InterPro" id="IPR029044">
    <property type="entry name" value="Nucleotide-diphossugar_trans"/>
</dbReference>
<evidence type="ECO:0000256" key="3">
    <source>
        <dbReference type="ARBA" id="ARBA00004991"/>
    </source>
</evidence>
<dbReference type="InterPro" id="IPR025993">
    <property type="entry name" value="Ceramide_glucosylTrfase"/>
</dbReference>
<dbReference type="Proteomes" id="UP000438991">
    <property type="component" value="Unassembled WGS sequence"/>
</dbReference>
<sequence length="394" mass="42706">MTPVDIAITVCGLTAAVHVASVAIAAVRCRARRDHVAPPADAPPITIVRPVCGIENFVAETLGSTFRLDYPDYEIVFCVASPADPVIPVVDGLMARHPQVRARLLVGNDPVSRNPKLNNCVKGWQAAAHDWIAIADSNVLMPPDYLQRLLAAWQPTSGRQPASGWQPASGRGRSTGLVCAPPIGSRPDGFWAEVECAFLNTYQARAQYVADSIGFGFAQGKTLFWRRDVLEAGGGIKALGADVAEDAASTKLVRAAGLRVRLVDGPFEQPLGRRSAREVWRRQSRWARLRRACFPHWFLPEILTGALVPALSFAVAVHALGGPILPLVLLFLLAWYGAEAVLARIAGWTLSPWYPVHALVRDLMLPALWLDGLLGSSFEWRGNAMRVEADNPAA</sequence>
<comment type="caution">
    <text evidence="10">The sequence shown here is derived from an EMBL/GenBank/DDBJ whole genome shotgun (WGS) entry which is preliminary data.</text>
</comment>
<keyword evidence="4" id="KW-0328">Glycosyltransferase</keyword>
<gene>
    <name evidence="10" type="ORF">GJ689_03755</name>
</gene>